<dbReference type="PANTHER" id="PTHR43253:SF1">
    <property type="entry name" value="TRICORN PROTEASE HOMOLOG 2-RELATED"/>
    <property type="match status" value="1"/>
</dbReference>
<gene>
    <name evidence="9" type="ORF">AHOG_03530</name>
</gene>
<dbReference type="EMBL" id="CP022521">
    <property type="protein sequence ID" value="ASO18363.1"/>
    <property type="molecule type" value="Genomic_DNA"/>
</dbReference>
<dbReference type="SUPFAM" id="SSF69304">
    <property type="entry name" value="Tricorn protease N-terminal domain"/>
    <property type="match status" value="2"/>
</dbReference>
<comment type="function">
    <text evidence="7">Degrades oligopeptides.</text>
</comment>
<feature type="region of interest" description="Disordered" evidence="8">
    <location>
        <begin position="878"/>
        <end position="905"/>
    </location>
</feature>
<evidence type="ECO:0000256" key="8">
    <source>
        <dbReference type="SAM" id="MobiDB-lite"/>
    </source>
</evidence>
<evidence type="ECO:0000256" key="3">
    <source>
        <dbReference type="ARBA" id="ARBA00022490"/>
    </source>
</evidence>
<feature type="compositionally biased region" description="Basic and acidic residues" evidence="8">
    <location>
        <begin position="893"/>
        <end position="905"/>
    </location>
</feature>
<evidence type="ECO:0000256" key="7">
    <source>
        <dbReference type="PIRNR" id="PIRNR036421"/>
    </source>
</evidence>
<dbReference type="GO" id="GO:0005737">
    <property type="term" value="C:cytoplasm"/>
    <property type="evidence" value="ECO:0007669"/>
    <property type="project" value="UniProtKB-SubCell"/>
</dbReference>
<comment type="subcellular location">
    <subcellularLocation>
        <location evidence="1 7">Cytoplasm</location>
    </subcellularLocation>
</comment>
<dbReference type="CDD" id="cd10828">
    <property type="entry name" value="cpPDZ_Tricorn-protease"/>
    <property type="match status" value="1"/>
</dbReference>
<dbReference type="GO" id="GO:0008236">
    <property type="term" value="F:serine-type peptidase activity"/>
    <property type="evidence" value="ECO:0007669"/>
    <property type="project" value="UniProtKB-UniRule"/>
</dbReference>
<name>A0A221VXY9_9PSEU</name>
<dbReference type="KEGG" id="ahg:AHOG_03530"/>
<dbReference type="InterPro" id="IPR029045">
    <property type="entry name" value="ClpP/crotonase-like_dom_sf"/>
</dbReference>
<evidence type="ECO:0000256" key="1">
    <source>
        <dbReference type="ARBA" id="ARBA00004496"/>
    </source>
</evidence>
<feature type="region of interest" description="Disordered" evidence="8">
    <location>
        <begin position="566"/>
        <end position="587"/>
    </location>
</feature>
<dbReference type="InterPro" id="IPR028204">
    <property type="entry name" value="Tricorn_C1"/>
</dbReference>
<organism evidence="9 10">
    <name type="scientific">Actinoalloteichus hoggarensis</name>
    <dbReference type="NCBI Taxonomy" id="1470176"/>
    <lineage>
        <taxon>Bacteria</taxon>
        <taxon>Bacillati</taxon>
        <taxon>Actinomycetota</taxon>
        <taxon>Actinomycetes</taxon>
        <taxon>Pseudonocardiales</taxon>
        <taxon>Pseudonocardiaceae</taxon>
        <taxon>Actinoalloteichus</taxon>
    </lineage>
</organism>
<dbReference type="InterPro" id="IPR036034">
    <property type="entry name" value="PDZ_sf"/>
</dbReference>
<evidence type="ECO:0000256" key="2">
    <source>
        <dbReference type="ARBA" id="ARBA00008524"/>
    </source>
</evidence>
<dbReference type="InterPro" id="IPR029414">
    <property type="entry name" value="Tricorn_PDZ"/>
</dbReference>
<dbReference type="Gene3D" id="2.120.10.60">
    <property type="entry name" value="Tricorn protease N-terminal domain"/>
    <property type="match status" value="1"/>
</dbReference>
<dbReference type="Gene3D" id="3.90.226.10">
    <property type="entry name" value="2-enoyl-CoA Hydratase, Chain A, domain 1"/>
    <property type="match status" value="1"/>
</dbReference>
<dbReference type="Pfam" id="PF14684">
    <property type="entry name" value="Tricorn_C1"/>
    <property type="match status" value="1"/>
</dbReference>
<dbReference type="InterPro" id="IPR011042">
    <property type="entry name" value="6-blade_b-propeller_TolB-like"/>
</dbReference>
<dbReference type="EC" id="3.4.21.-" evidence="7"/>
<dbReference type="AlphaFoldDB" id="A0A221VXY9"/>
<dbReference type="CDD" id="cd07562">
    <property type="entry name" value="Peptidase_S41_TRI"/>
    <property type="match status" value="1"/>
</dbReference>
<dbReference type="Pfam" id="PF03572">
    <property type="entry name" value="Peptidase_S41"/>
    <property type="match status" value="1"/>
</dbReference>
<dbReference type="OrthoDB" id="9758793at2"/>
<evidence type="ECO:0000256" key="5">
    <source>
        <dbReference type="ARBA" id="ARBA00022801"/>
    </source>
</evidence>
<accession>A0A221VXY9</accession>
<reference evidence="9 10" key="1">
    <citation type="submission" date="2017-07" db="EMBL/GenBank/DDBJ databases">
        <title>Complete genome sequence of Actinoalloteichus hoggarensis DSM 45943, type strain of Actinoalloteichus hoggarensis.</title>
        <authorList>
            <person name="Ruckert C."/>
            <person name="Nouioui I."/>
            <person name="Willmese J."/>
            <person name="van Wezel G."/>
            <person name="Klenk H.-P."/>
            <person name="Kalinowski J."/>
            <person name="Zotchev S.B."/>
        </authorList>
    </citation>
    <scope>NUCLEOTIDE SEQUENCE [LARGE SCALE GENOMIC DNA]</scope>
    <source>
        <strain evidence="9 10">DSM 45943</strain>
    </source>
</reference>
<evidence type="ECO:0000313" key="10">
    <source>
        <dbReference type="Proteomes" id="UP000204221"/>
    </source>
</evidence>
<dbReference type="InterPro" id="IPR012393">
    <property type="entry name" value="Tricorn_protease"/>
</dbReference>
<dbReference type="GO" id="GO:0006508">
    <property type="term" value="P:proteolysis"/>
    <property type="evidence" value="ECO:0007669"/>
    <property type="project" value="UniProtKB-UniRule"/>
</dbReference>
<protein>
    <recommendedName>
        <fullName evidence="7">Tricorn protease homolog</fullName>
        <ecNumber evidence="7">3.4.21.-</ecNumber>
    </recommendedName>
</protein>
<dbReference type="Pfam" id="PF26549">
    <property type="entry name" value="Tricorn_N"/>
    <property type="match status" value="2"/>
</dbReference>
<dbReference type="Gene3D" id="2.130.10.10">
    <property type="entry name" value="YVTN repeat-like/Quinoprotein amine dehydrogenase"/>
    <property type="match status" value="1"/>
</dbReference>
<dbReference type="Gene3D" id="3.30.750.44">
    <property type="match status" value="1"/>
</dbReference>
<dbReference type="PIRSF" id="PIRSF036421">
    <property type="entry name" value="Tricorn_protease"/>
    <property type="match status" value="1"/>
</dbReference>
<keyword evidence="3 7" id="KW-0963">Cytoplasm</keyword>
<dbReference type="SMART" id="SM00245">
    <property type="entry name" value="TSPc"/>
    <property type="match status" value="1"/>
</dbReference>
<evidence type="ECO:0000256" key="4">
    <source>
        <dbReference type="ARBA" id="ARBA00022670"/>
    </source>
</evidence>
<keyword evidence="5 7" id="KW-0378">Hydrolase</keyword>
<dbReference type="Gene3D" id="2.30.42.10">
    <property type="match status" value="1"/>
</dbReference>
<dbReference type="InterPro" id="IPR015943">
    <property type="entry name" value="WD40/YVTN_repeat-like_dom_sf"/>
</dbReference>
<dbReference type="Proteomes" id="UP000204221">
    <property type="component" value="Chromosome"/>
</dbReference>
<keyword evidence="6 7" id="KW-0720">Serine protease</keyword>
<keyword evidence="10" id="KW-1185">Reference proteome</keyword>
<dbReference type="SUPFAM" id="SSF52096">
    <property type="entry name" value="ClpP/crotonase"/>
    <property type="match status" value="1"/>
</dbReference>
<dbReference type="PANTHER" id="PTHR43253">
    <property type="entry name" value="TRICORN PROTEASE HOMOLOG 2-RELATED"/>
    <property type="match status" value="1"/>
</dbReference>
<sequence>MNAGYLRTPHLHGDLIAFVAEDDVWLAPVDGGRAWRVSADRVPAASPRFSPDGSLLAWTSRLDGGEPEIQVAPTAGGAARRLTYWGGAKTAVRGWLPSEEPLVLATTEAGEPSMRQTWLHAVPLDGGPATRLPYGPIGGVAFAPGTRFEAAARSAPVLPEAGALEPIAGATGESIMGAASLTVATGGGVLLSSVLSSEPARWKRYRGGAAGRLWIDRTGDGEFARLLPEVTASLVCPLWIGDRVAFLSDHEGVANLYSCLPDGTELRRHTDHAEFYARNATTDGTRVVYQHAGELWLLDSLEDTPRRLEVRTGGPAAPLRPHPIDPARDLGGLAVDRTGRSSVVEVRGTVHRLTHLDGPATVLAAEPGTRARIPAVPAAATESVGAVWVTDAGGEDALEVVPASPDAPGGPVRRLAHGALGRVLELAVTPDGSTAAVAAHDGRLLLVDLADGTVRTVTTSREGDVSGLAFSPDSDWLAWSEPGPYPLRRIRLYRRSDNESATIVDVTDLRFVDLEPVFTLDGRHLAFLSLRTFDPFYDEHDFDLAFIAACRPYLVPLSAHTPSPFGPSLHGRAAGPGTEDGAEPTEAAEVPRTEVDVAGLAQRVVPFPVRAGQYHSLAAAKGGLLWISEPLTGTLGDAQSPADTAPSRSELVRFDLGRNKAEVLVDGLDDFRVSGDGTRLIFTDGSTSRVVSAERKAGGEGTGPDESLALDLNRLRVEVTPTVEWRQAYDEAARLMRDHFWRRDMGGVDWAAVTARYRPLVDRLGSADDFVDLLWEVQGELNTSHAYVLPKDTGGDPKTRQGLLGADLRRTADGHWRIERILPGEISDTKARSPLAAPGVAARPGEVLLAVDGRPVDPTTGPAPLLVGTADQPVELLLGPAQDGPTVAAGSDRPADQSDPRPEPRRVVVVPVGDEEPLRYQDWVLRRRAHVRALSGGRVGYLHVPDMQALGWAQLFRDLRVETQREALIVDLRENRGGHTSQLVVEKLAGKVIGWQVADDGAYGWTYPQHAPRGPLVAVADEFSGSDGDIATGAIKALGLGPVVGVRTWGGTVGIDMRYHLVDGTVVTQPRYATWIEGQGWEMENRGVEPDIEVVRAPQHWARGEDPQLDTAVRLAVESLAGRPAAVRPTLPPI</sequence>
<dbReference type="Pfam" id="PF26550">
    <property type="entry name" value="Tricorn_2nd"/>
    <property type="match status" value="1"/>
</dbReference>
<evidence type="ECO:0000313" key="9">
    <source>
        <dbReference type="EMBL" id="ASO18363.1"/>
    </source>
</evidence>
<dbReference type="Pfam" id="PF14685">
    <property type="entry name" value="PDZ_Tricorn"/>
    <property type="match status" value="1"/>
</dbReference>
<proteinExistence type="inferred from homology"/>
<dbReference type="SUPFAM" id="SSF50156">
    <property type="entry name" value="PDZ domain-like"/>
    <property type="match status" value="1"/>
</dbReference>
<dbReference type="Gene3D" id="2.120.10.30">
    <property type="entry name" value="TolB, C-terminal domain"/>
    <property type="match status" value="1"/>
</dbReference>
<dbReference type="RefSeq" id="WP_093940081.1">
    <property type="nucleotide sequence ID" value="NZ_CP022521.1"/>
</dbReference>
<keyword evidence="4 7" id="KW-0645">Protease</keyword>
<comment type="similarity">
    <text evidence="2 7">Belongs to the peptidase S41B family.</text>
</comment>
<evidence type="ECO:0000256" key="6">
    <source>
        <dbReference type="ARBA" id="ARBA00022825"/>
    </source>
</evidence>
<dbReference type="InterPro" id="IPR005151">
    <property type="entry name" value="Tail-specific_protease"/>
</dbReference>